<proteinExistence type="predicted"/>
<accession>A0A087E2Q3</accession>
<evidence type="ECO:0000313" key="2">
    <source>
        <dbReference type="EMBL" id="KFJ02054.1"/>
    </source>
</evidence>
<comment type="caution">
    <text evidence="2">The sequence shown here is derived from an EMBL/GenBank/DDBJ whole genome shotgun (WGS) entry which is preliminary data.</text>
</comment>
<sequence length="289" mass="31934">MPKQILQVNQAMFETKLDRMVSAKVTEILNRMLDASGRRDHRCRTLRALRWQEGVSCRSLRARSDRQGRKDGSEGAQAQGGGLRVGGYRTLPSPGGVGRGSADRHVSGGCLHPSGRRHQPGPVGFADAAEKRRLRSEAAADRRRKATIFTKARYLDRSDVTPRNPQPNGPVLRSFDCGVNVNLTGDPEHQGILSRYGYDAWLWVTIRRGAIRTGSHAGEATCYVRLDGQEVGFLSAHQMMTHSGQLPADGTVMLAHIPNSSDDRNRHRWRLRIQLPEGDAENASDSDVP</sequence>
<organism evidence="2 3">
    <name type="scientific">Bifidobacterium thermacidophilum subsp. thermacidophilum</name>
    <dbReference type="NCBI Taxonomy" id="79262"/>
    <lineage>
        <taxon>Bacteria</taxon>
        <taxon>Bacillati</taxon>
        <taxon>Actinomycetota</taxon>
        <taxon>Actinomycetes</taxon>
        <taxon>Bifidobacteriales</taxon>
        <taxon>Bifidobacteriaceae</taxon>
        <taxon>Bifidobacterium</taxon>
    </lineage>
</organism>
<evidence type="ECO:0000313" key="3">
    <source>
        <dbReference type="Proteomes" id="UP000029003"/>
    </source>
</evidence>
<feature type="region of interest" description="Disordered" evidence="1">
    <location>
        <begin position="60"/>
        <end position="105"/>
    </location>
</feature>
<dbReference type="Proteomes" id="UP000029003">
    <property type="component" value="Unassembled WGS sequence"/>
</dbReference>
<feature type="compositionally biased region" description="Basic and acidic residues" evidence="1">
    <location>
        <begin position="62"/>
        <end position="73"/>
    </location>
</feature>
<dbReference type="EMBL" id="JGZT01000007">
    <property type="protein sequence ID" value="KFJ02054.1"/>
    <property type="molecule type" value="Genomic_DNA"/>
</dbReference>
<dbReference type="AlphaFoldDB" id="A0A087E2Q3"/>
<gene>
    <name evidence="2" type="ORF">THER5_0229</name>
</gene>
<reference evidence="2 3" key="1">
    <citation type="submission" date="2014-03" db="EMBL/GenBank/DDBJ databases">
        <title>Genomics of Bifidobacteria.</title>
        <authorList>
            <person name="Ventura M."/>
            <person name="Milani C."/>
            <person name="Lugli G.A."/>
        </authorList>
    </citation>
    <scope>NUCLEOTIDE SEQUENCE [LARGE SCALE GENOMIC DNA]</scope>
    <source>
        <strain evidence="2 3">LMG 21395</strain>
    </source>
</reference>
<name>A0A087E2Q3_9BIFI</name>
<protein>
    <submittedName>
        <fullName evidence="2">Transposase</fullName>
    </submittedName>
</protein>
<evidence type="ECO:0000256" key="1">
    <source>
        <dbReference type="SAM" id="MobiDB-lite"/>
    </source>
</evidence>